<dbReference type="EMBL" id="CM039172">
    <property type="protein sequence ID" value="KAH9779172.1"/>
    <property type="molecule type" value="Genomic_DNA"/>
</dbReference>
<dbReference type="Proteomes" id="UP000829398">
    <property type="component" value="Chromosome 3"/>
</dbReference>
<proteinExistence type="predicted"/>
<gene>
    <name evidence="1" type="ORF">KPL71_007629</name>
</gene>
<evidence type="ECO:0000313" key="1">
    <source>
        <dbReference type="EMBL" id="KAH9779172.1"/>
    </source>
</evidence>
<comment type="caution">
    <text evidence="1">The sequence shown here is derived from an EMBL/GenBank/DDBJ whole genome shotgun (WGS) entry which is preliminary data.</text>
</comment>
<keyword evidence="2" id="KW-1185">Reference proteome</keyword>
<evidence type="ECO:0000313" key="2">
    <source>
        <dbReference type="Proteomes" id="UP000829398"/>
    </source>
</evidence>
<reference evidence="2" key="1">
    <citation type="journal article" date="2023" name="Hortic. Res.">
        <title>A chromosome-level phased genome enabling allele-level studies in sweet orange: a case study on citrus Huanglongbing tolerance.</title>
        <authorList>
            <person name="Wu B."/>
            <person name="Yu Q."/>
            <person name="Deng Z."/>
            <person name="Duan Y."/>
            <person name="Luo F."/>
            <person name="Gmitter F. Jr."/>
        </authorList>
    </citation>
    <scope>NUCLEOTIDE SEQUENCE [LARGE SCALE GENOMIC DNA]</scope>
    <source>
        <strain evidence="2">cv. Valencia</strain>
    </source>
</reference>
<name>A0ACB8M0G9_CITSI</name>
<protein>
    <submittedName>
        <fullName evidence="1">Uncharacterized protein</fullName>
    </submittedName>
</protein>
<accession>A0ACB8M0G9</accession>
<sequence length="269" mass="31125">MLVQAKTRGQIQGLRFNGSLSITHLLFAYDSLVFARASNMDCMKLKDIFYCYTAASGQVFNYEKSSMFFSSSTSQFQREAFRNIFGLNAVTKHEKYLGLPSMVGRRKISFFNEVKLRVLNKLSNWQSKNFTRGGTEVLIKAVKQAIPAYAMSVFKIRQGLCSEIEKAIARFWWGSLDTHRSIHWARWERLCHAKIRGGIGFRDFSSFNQTLIAKQRWRILHNPDSLMAKILKAKYSKHTNFMETKLGSNPSFVWRSILWGKQVLHKGLR</sequence>
<organism evidence="1 2">
    <name type="scientific">Citrus sinensis</name>
    <name type="common">Sweet orange</name>
    <name type="synonym">Citrus aurantium var. sinensis</name>
    <dbReference type="NCBI Taxonomy" id="2711"/>
    <lineage>
        <taxon>Eukaryota</taxon>
        <taxon>Viridiplantae</taxon>
        <taxon>Streptophyta</taxon>
        <taxon>Embryophyta</taxon>
        <taxon>Tracheophyta</taxon>
        <taxon>Spermatophyta</taxon>
        <taxon>Magnoliopsida</taxon>
        <taxon>eudicotyledons</taxon>
        <taxon>Gunneridae</taxon>
        <taxon>Pentapetalae</taxon>
        <taxon>rosids</taxon>
        <taxon>malvids</taxon>
        <taxon>Sapindales</taxon>
        <taxon>Rutaceae</taxon>
        <taxon>Aurantioideae</taxon>
        <taxon>Citrus</taxon>
    </lineage>
</organism>